<evidence type="ECO:0000313" key="1">
    <source>
        <dbReference type="EMBL" id="KAK7269878.1"/>
    </source>
</evidence>
<dbReference type="PANTHER" id="PTHR11014:SF140">
    <property type="entry name" value="IAA-AMINO ACID HYDROLASE ILR1-LIKE 3"/>
    <property type="match status" value="1"/>
</dbReference>
<accession>A0AAN9F9J4</accession>
<dbReference type="SUPFAM" id="SSF55031">
    <property type="entry name" value="Bacterial exopeptidase dimerisation domain"/>
    <property type="match status" value="1"/>
</dbReference>
<dbReference type="InterPro" id="IPR036264">
    <property type="entry name" value="Bact_exopeptidase_dim_dom"/>
</dbReference>
<proteinExistence type="predicted"/>
<dbReference type="Gene3D" id="3.30.70.360">
    <property type="match status" value="1"/>
</dbReference>
<organism evidence="1 2">
    <name type="scientific">Crotalaria pallida</name>
    <name type="common">Smooth rattlebox</name>
    <name type="synonym">Crotalaria striata</name>
    <dbReference type="NCBI Taxonomy" id="3830"/>
    <lineage>
        <taxon>Eukaryota</taxon>
        <taxon>Viridiplantae</taxon>
        <taxon>Streptophyta</taxon>
        <taxon>Embryophyta</taxon>
        <taxon>Tracheophyta</taxon>
        <taxon>Spermatophyta</taxon>
        <taxon>Magnoliopsida</taxon>
        <taxon>eudicotyledons</taxon>
        <taxon>Gunneridae</taxon>
        <taxon>Pentapetalae</taxon>
        <taxon>rosids</taxon>
        <taxon>fabids</taxon>
        <taxon>Fabales</taxon>
        <taxon>Fabaceae</taxon>
        <taxon>Papilionoideae</taxon>
        <taxon>50 kb inversion clade</taxon>
        <taxon>genistoids sensu lato</taxon>
        <taxon>core genistoids</taxon>
        <taxon>Crotalarieae</taxon>
        <taxon>Crotalaria</taxon>
    </lineage>
</organism>
<sequence>MHRCGHDAHTTMLLGAAKLLNQRRDKLKALLFLLALIVKAANRPAEYDSDEEFINPRQQVRQSLLNRTAAPATGVPVVGTLDQHPSRNDAWSTRMRKKVVSVTFVKGGTALNVIPSYVKFGGTPRSMTTKGLYHLREQLKEIFMITSSIININEKL</sequence>
<dbReference type="GO" id="GO:0016787">
    <property type="term" value="F:hydrolase activity"/>
    <property type="evidence" value="ECO:0007669"/>
    <property type="project" value="InterPro"/>
</dbReference>
<dbReference type="AlphaFoldDB" id="A0AAN9F9J4"/>
<protein>
    <recommendedName>
        <fullName evidence="3">Peptidase M20 dimerisation domain-containing protein</fullName>
    </recommendedName>
</protein>
<keyword evidence="2" id="KW-1185">Reference proteome</keyword>
<dbReference type="SUPFAM" id="SSF53187">
    <property type="entry name" value="Zn-dependent exopeptidases"/>
    <property type="match status" value="1"/>
</dbReference>
<dbReference type="EMBL" id="JAYWIO010000004">
    <property type="protein sequence ID" value="KAK7269878.1"/>
    <property type="molecule type" value="Genomic_DNA"/>
</dbReference>
<dbReference type="PANTHER" id="PTHR11014">
    <property type="entry name" value="PEPTIDASE M20 FAMILY MEMBER"/>
    <property type="match status" value="1"/>
</dbReference>
<evidence type="ECO:0008006" key="3">
    <source>
        <dbReference type="Google" id="ProtNLM"/>
    </source>
</evidence>
<evidence type="ECO:0000313" key="2">
    <source>
        <dbReference type="Proteomes" id="UP001372338"/>
    </source>
</evidence>
<dbReference type="Gene3D" id="3.40.630.10">
    <property type="entry name" value="Zn peptidases"/>
    <property type="match status" value="1"/>
</dbReference>
<gene>
    <name evidence="1" type="ORF">RIF29_22659</name>
</gene>
<reference evidence="1 2" key="1">
    <citation type="submission" date="2024-01" db="EMBL/GenBank/DDBJ databases">
        <title>The genomes of 5 underutilized Papilionoideae crops provide insights into root nodulation and disease resistanc.</title>
        <authorList>
            <person name="Yuan L."/>
        </authorList>
    </citation>
    <scope>NUCLEOTIDE SEQUENCE [LARGE SCALE GENOMIC DNA]</scope>
    <source>
        <strain evidence="1">ZHUSHIDOU_FW_LH</strain>
        <tissue evidence="1">Leaf</tissue>
    </source>
</reference>
<name>A0AAN9F9J4_CROPI</name>
<comment type="caution">
    <text evidence="1">The sequence shown here is derived from an EMBL/GenBank/DDBJ whole genome shotgun (WGS) entry which is preliminary data.</text>
</comment>
<dbReference type="Proteomes" id="UP001372338">
    <property type="component" value="Unassembled WGS sequence"/>
</dbReference>
<dbReference type="InterPro" id="IPR017439">
    <property type="entry name" value="Amidohydrolase"/>
</dbReference>